<comment type="caution">
    <text evidence="1">The sequence shown here is derived from an EMBL/GenBank/DDBJ whole genome shotgun (WGS) entry which is preliminary data.</text>
</comment>
<proteinExistence type="predicted"/>
<sequence>MSARRRPRRELAQDERGSVLLLTLGYALLAIAVVIVCVDATSLYLAQKRLDALADAAALAGADGFSVVAGADGPAAVLDDAEVLEQAGAIVEVTGGQARLVAATTPDGLSARVTVTDTWHPPVLSPFVPGGITLESTATSRTALN</sequence>
<dbReference type="Pfam" id="PF13400">
    <property type="entry name" value="Tad"/>
    <property type="match status" value="1"/>
</dbReference>
<dbReference type="AlphaFoldDB" id="A0A1B9NFG1"/>
<dbReference type="InterPro" id="IPR028087">
    <property type="entry name" value="Tad_N"/>
</dbReference>
<evidence type="ECO:0000313" key="2">
    <source>
        <dbReference type="Proteomes" id="UP000093355"/>
    </source>
</evidence>
<dbReference type="STRING" id="904291.A7J15_02855"/>
<reference evidence="1 2" key="1">
    <citation type="submission" date="2016-05" db="EMBL/GenBank/DDBJ databases">
        <authorList>
            <person name="Lavstsen T."/>
            <person name="Jespersen J.S."/>
        </authorList>
    </citation>
    <scope>NUCLEOTIDE SEQUENCE [LARGE SCALE GENOMIC DNA]</scope>
    <source>
        <strain evidence="1 2">YLB-01</strain>
    </source>
</reference>
<dbReference type="EMBL" id="LXMD01000013">
    <property type="protein sequence ID" value="OCG75345.1"/>
    <property type="molecule type" value="Genomic_DNA"/>
</dbReference>
<dbReference type="Proteomes" id="UP000093355">
    <property type="component" value="Unassembled WGS sequence"/>
</dbReference>
<name>A0A1B9NFG1_9MICO</name>
<gene>
    <name evidence="1" type="ORF">A7J15_02855</name>
</gene>
<dbReference type="RefSeq" id="WP_067023997.1">
    <property type="nucleotide sequence ID" value="NZ_CP038256.1"/>
</dbReference>
<dbReference type="OrthoDB" id="4808490at2"/>
<accession>A0A1B9NFG1</accession>
<evidence type="ECO:0000313" key="1">
    <source>
        <dbReference type="EMBL" id="OCG75345.1"/>
    </source>
</evidence>
<keyword evidence="2" id="KW-1185">Reference proteome</keyword>
<protein>
    <submittedName>
        <fullName evidence="1">Uncharacterized protein</fullName>
    </submittedName>
</protein>
<organism evidence="1 2">
    <name type="scientific">Microbacterium sediminis</name>
    <dbReference type="NCBI Taxonomy" id="904291"/>
    <lineage>
        <taxon>Bacteria</taxon>
        <taxon>Bacillati</taxon>
        <taxon>Actinomycetota</taxon>
        <taxon>Actinomycetes</taxon>
        <taxon>Micrococcales</taxon>
        <taxon>Microbacteriaceae</taxon>
        <taxon>Microbacterium</taxon>
    </lineage>
</organism>